<dbReference type="PANTHER" id="PTHR30579:SF7">
    <property type="entry name" value="HTH-TYPE TRANSCRIPTIONAL REGULATOR LRHA-RELATED"/>
    <property type="match status" value="1"/>
</dbReference>
<dbReference type="SUPFAM" id="SSF53850">
    <property type="entry name" value="Periplasmic binding protein-like II"/>
    <property type="match status" value="1"/>
</dbReference>
<accession>A0A501WMB2</accession>
<keyword evidence="2" id="KW-0805">Transcription regulation</keyword>
<reference evidence="6 7" key="1">
    <citation type="submission" date="2019-06" db="EMBL/GenBank/DDBJ databases">
        <title>A novel bacterium of genus Marinomonas, isolated from coastal sand.</title>
        <authorList>
            <person name="Huang H."/>
            <person name="Mo K."/>
            <person name="Hu Y."/>
        </authorList>
    </citation>
    <scope>NUCLEOTIDE SEQUENCE [LARGE SCALE GENOMIC DNA]</scope>
    <source>
        <strain evidence="6 7">HB171799</strain>
    </source>
</reference>
<evidence type="ECO:0000256" key="2">
    <source>
        <dbReference type="ARBA" id="ARBA00023015"/>
    </source>
</evidence>
<dbReference type="GO" id="GO:0003700">
    <property type="term" value="F:DNA-binding transcription factor activity"/>
    <property type="evidence" value="ECO:0007669"/>
    <property type="project" value="InterPro"/>
</dbReference>
<dbReference type="InterPro" id="IPR005119">
    <property type="entry name" value="LysR_subst-bd"/>
</dbReference>
<dbReference type="InterPro" id="IPR000847">
    <property type="entry name" value="LysR_HTH_N"/>
</dbReference>
<evidence type="ECO:0000259" key="5">
    <source>
        <dbReference type="PROSITE" id="PS50931"/>
    </source>
</evidence>
<evidence type="ECO:0000256" key="3">
    <source>
        <dbReference type="ARBA" id="ARBA00023125"/>
    </source>
</evidence>
<proteinExistence type="inferred from homology"/>
<dbReference type="Gene3D" id="1.10.10.10">
    <property type="entry name" value="Winged helix-like DNA-binding domain superfamily/Winged helix DNA-binding domain"/>
    <property type="match status" value="1"/>
</dbReference>
<dbReference type="OrthoDB" id="5723059at2"/>
<dbReference type="PANTHER" id="PTHR30579">
    <property type="entry name" value="TRANSCRIPTIONAL REGULATOR"/>
    <property type="match status" value="1"/>
</dbReference>
<keyword evidence="7" id="KW-1185">Reference proteome</keyword>
<name>A0A501WMB2_9GAMM</name>
<dbReference type="SUPFAM" id="SSF46785">
    <property type="entry name" value="Winged helix' DNA-binding domain"/>
    <property type="match status" value="1"/>
</dbReference>
<dbReference type="InterPro" id="IPR036390">
    <property type="entry name" value="WH_DNA-bd_sf"/>
</dbReference>
<dbReference type="Pfam" id="PF00126">
    <property type="entry name" value="HTH_1"/>
    <property type="match status" value="1"/>
</dbReference>
<gene>
    <name evidence="6" type="ORF">FJM67_11820</name>
</gene>
<sequence length="289" mass="32175">MALRDLQIDWLKCFVAVVDTGSISNAGAEVNRSQSAISMQLKKLEQAIGRTLIIRSPHRLELTSDGQMLLGYARQMLALHAETQAAFNEQLTGRIRLGVAEDYVAKYLTPALRRFIPRHTGVEIELQCEQSNVLIPRVESGELDLALVSRDQKKRGVTLFREPMVWAGSAKFELWSSDPLPVAFYDETSLARTLAINSLAHQGRRYKVVYQSSSLAGQIAAVESGLAIAALTKSCVPDSLQILGIEHHLSPIESVDVVLYRSQSSKGQLAVDRLNRFLTNLLRREHDRL</sequence>
<dbReference type="InterPro" id="IPR036388">
    <property type="entry name" value="WH-like_DNA-bd_sf"/>
</dbReference>
<keyword evidence="4" id="KW-0804">Transcription</keyword>
<dbReference type="AlphaFoldDB" id="A0A501WMB2"/>
<dbReference type="Gene3D" id="3.40.190.10">
    <property type="entry name" value="Periplasmic binding protein-like II"/>
    <property type="match status" value="2"/>
</dbReference>
<dbReference type="Proteomes" id="UP000315901">
    <property type="component" value="Unassembled WGS sequence"/>
</dbReference>
<dbReference type="RefSeq" id="WP_140589541.1">
    <property type="nucleotide sequence ID" value="NZ_VFRR01000024.1"/>
</dbReference>
<comment type="similarity">
    <text evidence="1">Belongs to the LysR transcriptional regulatory family.</text>
</comment>
<evidence type="ECO:0000313" key="7">
    <source>
        <dbReference type="Proteomes" id="UP000315901"/>
    </source>
</evidence>
<feature type="domain" description="HTH lysR-type" evidence="5">
    <location>
        <begin position="6"/>
        <end position="63"/>
    </location>
</feature>
<organism evidence="6 7">
    <name type="scientific">Maribrevibacterium harenarium</name>
    <dbReference type="NCBI Taxonomy" id="2589817"/>
    <lineage>
        <taxon>Bacteria</taxon>
        <taxon>Pseudomonadati</taxon>
        <taxon>Pseudomonadota</taxon>
        <taxon>Gammaproteobacteria</taxon>
        <taxon>Oceanospirillales</taxon>
        <taxon>Oceanospirillaceae</taxon>
        <taxon>Maribrevibacterium</taxon>
    </lineage>
</organism>
<protein>
    <submittedName>
        <fullName evidence="6">LysR family transcriptional regulator</fullName>
    </submittedName>
</protein>
<dbReference type="PROSITE" id="PS50931">
    <property type="entry name" value="HTH_LYSR"/>
    <property type="match status" value="1"/>
</dbReference>
<dbReference type="EMBL" id="VFRR01000024">
    <property type="protein sequence ID" value="TPE49480.1"/>
    <property type="molecule type" value="Genomic_DNA"/>
</dbReference>
<keyword evidence="3" id="KW-0238">DNA-binding</keyword>
<comment type="caution">
    <text evidence="6">The sequence shown here is derived from an EMBL/GenBank/DDBJ whole genome shotgun (WGS) entry which is preliminary data.</text>
</comment>
<dbReference type="InterPro" id="IPR050176">
    <property type="entry name" value="LTTR"/>
</dbReference>
<dbReference type="Pfam" id="PF03466">
    <property type="entry name" value="LysR_substrate"/>
    <property type="match status" value="1"/>
</dbReference>
<dbReference type="GO" id="GO:0003677">
    <property type="term" value="F:DNA binding"/>
    <property type="evidence" value="ECO:0007669"/>
    <property type="project" value="UniProtKB-KW"/>
</dbReference>
<evidence type="ECO:0000313" key="6">
    <source>
        <dbReference type="EMBL" id="TPE49480.1"/>
    </source>
</evidence>
<evidence type="ECO:0000256" key="1">
    <source>
        <dbReference type="ARBA" id="ARBA00009437"/>
    </source>
</evidence>
<evidence type="ECO:0000256" key="4">
    <source>
        <dbReference type="ARBA" id="ARBA00023163"/>
    </source>
</evidence>